<organism evidence="2 3">
    <name type="scientific">Dendrothele bispora (strain CBS 962.96)</name>
    <dbReference type="NCBI Taxonomy" id="1314807"/>
    <lineage>
        <taxon>Eukaryota</taxon>
        <taxon>Fungi</taxon>
        <taxon>Dikarya</taxon>
        <taxon>Basidiomycota</taxon>
        <taxon>Agaricomycotina</taxon>
        <taxon>Agaricomycetes</taxon>
        <taxon>Agaricomycetidae</taxon>
        <taxon>Agaricales</taxon>
        <taxon>Agaricales incertae sedis</taxon>
        <taxon>Dendrothele</taxon>
    </lineage>
</organism>
<feature type="compositionally biased region" description="Low complexity" evidence="1">
    <location>
        <begin position="129"/>
        <end position="143"/>
    </location>
</feature>
<dbReference type="Proteomes" id="UP000297245">
    <property type="component" value="Unassembled WGS sequence"/>
</dbReference>
<feature type="compositionally biased region" description="Low complexity" evidence="1">
    <location>
        <begin position="67"/>
        <end position="100"/>
    </location>
</feature>
<reference evidence="2 3" key="1">
    <citation type="journal article" date="2019" name="Nat. Ecol. Evol.">
        <title>Megaphylogeny resolves global patterns of mushroom evolution.</title>
        <authorList>
            <person name="Varga T."/>
            <person name="Krizsan K."/>
            <person name="Foldi C."/>
            <person name="Dima B."/>
            <person name="Sanchez-Garcia M."/>
            <person name="Sanchez-Ramirez S."/>
            <person name="Szollosi G.J."/>
            <person name="Szarkandi J.G."/>
            <person name="Papp V."/>
            <person name="Albert L."/>
            <person name="Andreopoulos W."/>
            <person name="Angelini C."/>
            <person name="Antonin V."/>
            <person name="Barry K.W."/>
            <person name="Bougher N.L."/>
            <person name="Buchanan P."/>
            <person name="Buyck B."/>
            <person name="Bense V."/>
            <person name="Catcheside P."/>
            <person name="Chovatia M."/>
            <person name="Cooper J."/>
            <person name="Damon W."/>
            <person name="Desjardin D."/>
            <person name="Finy P."/>
            <person name="Geml J."/>
            <person name="Haridas S."/>
            <person name="Hughes K."/>
            <person name="Justo A."/>
            <person name="Karasinski D."/>
            <person name="Kautmanova I."/>
            <person name="Kiss B."/>
            <person name="Kocsube S."/>
            <person name="Kotiranta H."/>
            <person name="LaButti K.M."/>
            <person name="Lechner B.E."/>
            <person name="Liimatainen K."/>
            <person name="Lipzen A."/>
            <person name="Lukacs Z."/>
            <person name="Mihaltcheva S."/>
            <person name="Morgado L.N."/>
            <person name="Niskanen T."/>
            <person name="Noordeloos M.E."/>
            <person name="Ohm R.A."/>
            <person name="Ortiz-Santana B."/>
            <person name="Ovrebo C."/>
            <person name="Racz N."/>
            <person name="Riley R."/>
            <person name="Savchenko A."/>
            <person name="Shiryaev A."/>
            <person name="Soop K."/>
            <person name="Spirin V."/>
            <person name="Szebenyi C."/>
            <person name="Tomsovsky M."/>
            <person name="Tulloss R.E."/>
            <person name="Uehling J."/>
            <person name="Grigoriev I.V."/>
            <person name="Vagvolgyi C."/>
            <person name="Papp T."/>
            <person name="Martin F.M."/>
            <person name="Miettinen O."/>
            <person name="Hibbett D.S."/>
            <person name="Nagy L.G."/>
        </authorList>
    </citation>
    <scope>NUCLEOTIDE SEQUENCE [LARGE SCALE GENOMIC DNA]</scope>
    <source>
        <strain evidence="2 3">CBS 962.96</strain>
    </source>
</reference>
<sequence>MSSHFPPSFLASMGTPTTMNEGAGMGGSEKKKGKKAKGKKAEAEEELVSPAAKVTSHIEENQVKIKSTTSQSTTLPPSTVIPTSSAQPAPSTTSTPVPAAFKKGGSKLTASIASLATEDTTDGEWTCVSKSKPSKAASATSLATGGGAGTSSLCNFNCR</sequence>
<evidence type="ECO:0000256" key="1">
    <source>
        <dbReference type="SAM" id="MobiDB-lite"/>
    </source>
</evidence>
<gene>
    <name evidence="2" type="ORF">K435DRAFT_972207</name>
</gene>
<accession>A0A4S8L0G0</accession>
<proteinExistence type="predicted"/>
<keyword evidence="3" id="KW-1185">Reference proteome</keyword>
<evidence type="ECO:0000313" key="3">
    <source>
        <dbReference type="Proteomes" id="UP000297245"/>
    </source>
</evidence>
<evidence type="ECO:0000313" key="2">
    <source>
        <dbReference type="EMBL" id="THU81844.1"/>
    </source>
</evidence>
<protein>
    <submittedName>
        <fullName evidence="2">Uncharacterized protein</fullName>
    </submittedName>
</protein>
<feature type="region of interest" description="Disordered" evidence="1">
    <location>
        <begin position="1"/>
        <end position="102"/>
    </location>
</feature>
<dbReference type="AlphaFoldDB" id="A0A4S8L0G0"/>
<feature type="region of interest" description="Disordered" evidence="1">
    <location>
        <begin position="119"/>
        <end position="159"/>
    </location>
</feature>
<name>A0A4S8L0G0_DENBC</name>
<dbReference type="EMBL" id="ML179776">
    <property type="protein sequence ID" value="THU81844.1"/>
    <property type="molecule type" value="Genomic_DNA"/>
</dbReference>